<keyword evidence="3" id="KW-1185">Reference proteome</keyword>
<feature type="domain" description="AB hydrolase-1" evidence="1">
    <location>
        <begin position="11"/>
        <end position="212"/>
    </location>
</feature>
<accession>A0ABU7RHQ0</accession>
<dbReference type="Pfam" id="PF12697">
    <property type="entry name" value="Abhydrolase_6"/>
    <property type="match status" value="1"/>
</dbReference>
<evidence type="ECO:0000259" key="1">
    <source>
        <dbReference type="Pfam" id="PF12697"/>
    </source>
</evidence>
<proteinExistence type="predicted"/>
<evidence type="ECO:0000313" key="3">
    <source>
        <dbReference type="Proteomes" id="UP001357452"/>
    </source>
</evidence>
<dbReference type="RefSeq" id="WP_330974943.1">
    <property type="nucleotide sequence ID" value="NZ_JAZGLY010000005.1"/>
</dbReference>
<dbReference type="SUPFAM" id="SSF53474">
    <property type="entry name" value="alpha/beta-Hydrolases"/>
    <property type="match status" value="1"/>
</dbReference>
<dbReference type="InterPro" id="IPR000073">
    <property type="entry name" value="AB_hydrolase_1"/>
</dbReference>
<organism evidence="2 3">
    <name type="scientific">Niabella digestorum</name>
    <dbReference type="NCBI Taxonomy" id="3117701"/>
    <lineage>
        <taxon>Bacteria</taxon>
        <taxon>Pseudomonadati</taxon>
        <taxon>Bacteroidota</taxon>
        <taxon>Chitinophagia</taxon>
        <taxon>Chitinophagales</taxon>
        <taxon>Chitinophagaceae</taxon>
        <taxon>Niabella</taxon>
    </lineage>
</organism>
<protein>
    <submittedName>
        <fullName evidence="2">Alpha/beta hydrolase</fullName>
    </submittedName>
</protein>
<dbReference type="GO" id="GO:0016787">
    <property type="term" value="F:hydrolase activity"/>
    <property type="evidence" value="ECO:0007669"/>
    <property type="project" value="UniProtKB-KW"/>
</dbReference>
<sequence>MEHRGLRKIYCIPGFGADTRIFRNLTLHNAELVGIEWPDPLSGETYSAYVQRMAAHIKEEEPVIIGVSFGGMVALEIARTRRVKQVILISSIKTTEELPLIWRWAGRLRINRVLPLNRLRESEVLYKLANKRLGAFAPQEQQLANHYRRHMRINYVKWALEQVLHWKNEYVPENIIHIHGSDDQIFPVKTSHPTHIIEGGTHMIVLNRAAEVSTIINDALQKLH</sequence>
<comment type="caution">
    <text evidence="2">The sequence shown here is derived from an EMBL/GenBank/DDBJ whole genome shotgun (WGS) entry which is preliminary data.</text>
</comment>
<dbReference type="Gene3D" id="3.40.50.1820">
    <property type="entry name" value="alpha/beta hydrolase"/>
    <property type="match status" value="1"/>
</dbReference>
<keyword evidence="2" id="KW-0378">Hydrolase</keyword>
<dbReference type="Proteomes" id="UP001357452">
    <property type="component" value="Unassembled WGS sequence"/>
</dbReference>
<gene>
    <name evidence="2" type="ORF">V2H41_09630</name>
</gene>
<name>A0ABU7RHQ0_9BACT</name>
<dbReference type="EMBL" id="JAZGLY010000005">
    <property type="protein sequence ID" value="MEE6187534.1"/>
    <property type="molecule type" value="Genomic_DNA"/>
</dbReference>
<reference evidence="2 3" key="1">
    <citation type="submission" date="2024-01" db="EMBL/GenBank/DDBJ databases">
        <title>Niabella digestum sp. nov., isolated from waste digestion system.</title>
        <authorList>
            <person name="Zhang L."/>
        </authorList>
    </citation>
    <scope>NUCLEOTIDE SEQUENCE [LARGE SCALE GENOMIC DNA]</scope>
    <source>
        <strain evidence="2 3">A18</strain>
    </source>
</reference>
<dbReference type="InterPro" id="IPR029058">
    <property type="entry name" value="AB_hydrolase_fold"/>
</dbReference>
<evidence type="ECO:0000313" key="2">
    <source>
        <dbReference type="EMBL" id="MEE6187534.1"/>
    </source>
</evidence>